<keyword evidence="3" id="KW-0732">Signal</keyword>
<dbReference type="RefSeq" id="WP_166404829.1">
    <property type="nucleotide sequence ID" value="NZ_BEXT01000001.1"/>
</dbReference>
<comment type="similarity">
    <text evidence="1">Belongs to the peptidase S13 family.</text>
</comment>
<name>A0A401FRM3_9BACT</name>
<dbReference type="GO" id="GO:0000270">
    <property type="term" value="P:peptidoglycan metabolic process"/>
    <property type="evidence" value="ECO:0007669"/>
    <property type="project" value="TreeGrafter"/>
</dbReference>
<protein>
    <recommendedName>
        <fullName evidence="6">D-alanyl-D-alanine carboxypeptidase</fullName>
    </recommendedName>
</protein>
<accession>A0A401FRM3</accession>
<sequence>MQRYRNHTRTLLILLWAVILCSTAGTLQAQDWTPVGNRVGENDAVLIADPEGRVVYSKNADKQLIPASTLKIFTSLLARHTLGPDYRFRTEFYADASGNLTIKGYGDPLLISEVMAEMARTLRGQIGTVHDIILDDTYFTSIRIPGVTTSLNPYDAPSGALCVNFNTICFQRVSGRYASAEPQTPLIPFALDRIRKTGLSRGRVVLSARDHEASLYAGHLFRHFFRQAGIRVTGDIRRGAVRAESDRLILRHTSAFSLDQVISRLLEYSNNFIANQLFVASGIAAYGPPGTLEKGLRAASDFVAGDTLKLSAHTIAEGSGISRKNRISARTMLALLEAFAPHCTLMRHQGREYYKTGSLSGVKTRAGYIQSRGGGFYRFVVMVNTPGKRTDRIMKQILRGTD</sequence>
<dbReference type="PANTHER" id="PTHR30023:SF0">
    <property type="entry name" value="PENICILLIN-SENSITIVE CARBOXYPEPTIDASE A"/>
    <property type="match status" value="1"/>
</dbReference>
<dbReference type="PANTHER" id="PTHR30023">
    <property type="entry name" value="D-ALANYL-D-ALANINE CARBOXYPEPTIDASE"/>
    <property type="match status" value="1"/>
</dbReference>
<dbReference type="Pfam" id="PF02113">
    <property type="entry name" value="Peptidase_S13"/>
    <property type="match status" value="2"/>
</dbReference>
<keyword evidence="2" id="KW-0378">Hydrolase</keyword>
<comment type="caution">
    <text evidence="4">The sequence shown here is derived from an EMBL/GenBank/DDBJ whole genome shotgun (WGS) entry which is preliminary data.</text>
</comment>
<organism evidence="4 5">
    <name type="scientific">Desulfonema ishimotonii</name>
    <dbReference type="NCBI Taxonomy" id="45657"/>
    <lineage>
        <taxon>Bacteria</taxon>
        <taxon>Pseudomonadati</taxon>
        <taxon>Thermodesulfobacteriota</taxon>
        <taxon>Desulfobacteria</taxon>
        <taxon>Desulfobacterales</taxon>
        <taxon>Desulfococcaceae</taxon>
        <taxon>Desulfonema</taxon>
    </lineage>
</organism>
<evidence type="ECO:0000256" key="2">
    <source>
        <dbReference type="ARBA" id="ARBA00022801"/>
    </source>
</evidence>
<dbReference type="InterPro" id="IPR012338">
    <property type="entry name" value="Beta-lactam/transpept-like"/>
</dbReference>
<dbReference type="Gene3D" id="3.40.710.10">
    <property type="entry name" value="DD-peptidase/beta-lactamase superfamily"/>
    <property type="match status" value="2"/>
</dbReference>
<reference evidence="5" key="2">
    <citation type="submission" date="2019-01" db="EMBL/GenBank/DDBJ databases">
        <title>Genome sequence of Desulfonema ishimotonii strain Tokyo 01.</title>
        <authorList>
            <person name="Fukui M."/>
        </authorList>
    </citation>
    <scope>NUCLEOTIDE SEQUENCE [LARGE SCALE GENOMIC DNA]</scope>
    <source>
        <strain evidence="5">Tokyo 01</strain>
    </source>
</reference>
<evidence type="ECO:0000256" key="1">
    <source>
        <dbReference type="ARBA" id="ARBA00006096"/>
    </source>
</evidence>
<evidence type="ECO:0008006" key="6">
    <source>
        <dbReference type="Google" id="ProtNLM"/>
    </source>
</evidence>
<proteinExistence type="inferred from homology"/>
<dbReference type="GO" id="GO:0006508">
    <property type="term" value="P:proteolysis"/>
    <property type="evidence" value="ECO:0007669"/>
    <property type="project" value="InterPro"/>
</dbReference>
<reference evidence="5" key="1">
    <citation type="submission" date="2017-11" db="EMBL/GenBank/DDBJ databases">
        <authorList>
            <person name="Watanabe M."/>
            <person name="Kojima H."/>
        </authorList>
    </citation>
    <scope>NUCLEOTIDE SEQUENCE [LARGE SCALE GENOMIC DNA]</scope>
    <source>
        <strain evidence="5">Tokyo 01</strain>
    </source>
</reference>
<evidence type="ECO:0000313" key="4">
    <source>
        <dbReference type="EMBL" id="GBC59611.1"/>
    </source>
</evidence>
<keyword evidence="5" id="KW-1185">Reference proteome</keyword>
<feature type="signal peptide" evidence="3">
    <location>
        <begin position="1"/>
        <end position="29"/>
    </location>
</feature>
<dbReference type="GO" id="GO:0004185">
    <property type="term" value="F:serine-type carboxypeptidase activity"/>
    <property type="evidence" value="ECO:0007669"/>
    <property type="project" value="InterPro"/>
</dbReference>
<feature type="chain" id="PRO_5019250673" description="D-alanyl-D-alanine carboxypeptidase" evidence="3">
    <location>
        <begin position="30"/>
        <end position="402"/>
    </location>
</feature>
<dbReference type="EMBL" id="BEXT01000001">
    <property type="protein sequence ID" value="GBC59611.1"/>
    <property type="molecule type" value="Genomic_DNA"/>
</dbReference>
<dbReference type="SUPFAM" id="SSF56601">
    <property type="entry name" value="beta-lactamase/transpeptidase-like"/>
    <property type="match status" value="1"/>
</dbReference>
<dbReference type="AlphaFoldDB" id="A0A401FRM3"/>
<dbReference type="InterPro" id="IPR000667">
    <property type="entry name" value="Peptidase_S13"/>
</dbReference>
<dbReference type="Proteomes" id="UP000288096">
    <property type="component" value="Unassembled WGS sequence"/>
</dbReference>
<evidence type="ECO:0000256" key="3">
    <source>
        <dbReference type="SAM" id="SignalP"/>
    </source>
</evidence>
<dbReference type="PRINTS" id="PR00922">
    <property type="entry name" value="DADACBPTASE3"/>
</dbReference>
<evidence type="ECO:0000313" key="5">
    <source>
        <dbReference type="Proteomes" id="UP000288096"/>
    </source>
</evidence>
<gene>
    <name evidence="4" type="ORF">DENIS_0550</name>
</gene>